<evidence type="ECO:0000256" key="1">
    <source>
        <dbReference type="SAM" id="Phobius"/>
    </source>
</evidence>
<keyword evidence="1" id="KW-1133">Transmembrane helix</keyword>
<dbReference type="EMBL" id="MN740474">
    <property type="protein sequence ID" value="QHU28861.1"/>
    <property type="molecule type" value="Genomic_DNA"/>
</dbReference>
<accession>A0A6C0LGP0</accession>
<protein>
    <submittedName>
        <fullName evidence="2">Uncharacterized protein</fullName>
    </submittedName>
</protein>
<dbReference type="AlphaFoldDB" id="A0A6C0LGP0"/>
<feature type="transmembrane region" description="Helical" evidence="1">
    <location>
        <begin position="109"/>
        <end position="127"/>
    </location>
</feature>
<name>A0A6C0LGP0_9ZZZZ</name>
<keyword evidence="1" id="KW-0812">Transmembrane</keyword>
<proteinExistence type="predicted"/>
<evidence type="ECO:0000313" key="2">
    <source>
        <dbReference type="EMBL" id="QHU28861.1"/>
    </source>
</evidence>
<reference evidence="2" key="1">
    <citation type="journal article" date="2020" name="Nature">
        <title>Giant virus diversity and host interactions through global metagenomics.</title>
        <authorList>
            <person name="Schulz F."/>
            <person name="Roux S."/>
            <person name="Paez-Espino D."/>
            <person name="Jungbluth S."/>
            <person name="Walsh D.A."/>
            <person name="Denef V.J."/>
            <person name="McMahon K.D."/>
            <person name="Konstantinidis K.T."/>
            <person name="Eloe-Fadrosh E.A."/>
            <person name="Kyrpides N.C."/>
            <person name="Woyke T."/>
        </authorList>
    </citation>
    <scope>NUCLEOTIDE SEQUENCE</scope>
    <source>
        <strain evidence="2">GVMAG-M-3300027791-30</strain>
    </source>
</reference>
<organism evidence="2">
    <name type="scientific">viral metagenome</name>
    <dbReference type="NCBI Taxonomy" id="1070528"/>
    <lineage>
        <taxon>unclassified sequences</taxon>
        <taxon>metagenomes</taxon>
        <taxon>organismal metagenomes</taxon>
    </lineage>
</organism>
<sequence>MTSVCGSGSQRGIQFGQAFGYSIANMFGFGSIIEKSAPTPLDQLQNQIAQKQNDTRQLINNAALTAATLDASIATDVVGSLKGMQSVLEEESLYHDEILREKISSNTAYIMYLFIIVMTIYVFLLFIKFN</sequence>
<keyword evidence="1" id="KW-0472">Membrane</keyword>